<keyword evidence="4" id="KW-1185">Reference proteome</keyword>
<dbReference type="PROSITE" id="PS51257">
    <property type="entry name" value="PROKAR_LIPOPROTEIN"/>
    <property type="match status" value="1"/>
</dbReference>
<dbReference type="STRING" id="1231336.L248_2380"/>
<dbReference type="RefSeq" id="WP_022529046.1">
    <property type="nucleotide sequence ID" value="NZ_KI271585.1"/>
</dbReference>
<evidence type="ECO:0000313" key="4">
    <source>
        <dbReference type="Proteomes" id="UP000030647"/>
    </source>
</evidence>
<dbReference type="Proteomes" id="UP000030647">
    <property type="component" value="Unassembled WGS sequence"/>
</dbReference>
<feature type="compositionally biased region" description="Low complexity" evidence="1">
    <location>
        <begin position="46"/>
        <end position="79"/>
    </location>
</feature>
<dbReference type="Pfam" id="PF15983">
    <property type="entry name" value="DUF4767"/>
    <property type="match status" value="1"/>
</dbReference>
<name>U4TN85_9LACO</name>
<dbReference type="HOGENOM" id="CLU_061542_0_1_9"/>
<gene>
    <name evidence="3" type="ORF">L248_2380</name>
</gene>
<sequence length="224" mass="23949">MRKWPTLLIIMMGIAGLMTGCQKPAENADAHKIKYALSKDEKAERASATSSTSENSDAAASSDGEDTTSTSSSSSASSSSQKAEAAVWTAAKAQALHDFVMTWEKSMGQQYQEYGPTNDLKFYGMPIYADAIQKNKIAVNDQPVTVAWSKDGTGAAQYKIVAMYSDAATARYAAQHLYLFALDATGQPVVLITMQNQGMPDGRLHFKPTANSALAAGFARVIAD</sequence>
<dbReference type="InterPro" id="IPR031927">
    <property type="entry name" value="DUF4767"/>
</dbReference>
<feature type="domain" description="DUF4767" evidence="2">
    <location>
        <begin position="86"/>
        <end position="222"/>
    </location>
</feature>
<reference evidence="4" key="1">
    <citation type="journal article" date="2013" name="Genome Announc.">
        <title>Whole-Genome Sequencing of Lactobacillus shenzhenensis Strain LY-73T.</title>
        <authorList>
            <person name="Lin Z."/>
            <person name="Liu Z."/>
            <person name="Yang R."/>
            <person name="Zou Y."/>
            <person name="Wan D."/>
            <person name="Chen J."/>
            <person name="Guo M."/>
            <person name="Zhao J."/>
            <person name="Fang C."/>
            <person name="Yang R."/>
            <person name="Liu F."/>
        </authorList>
    </citation>
    <scope>NUCLEOTIDE SEQUENCE [LARGE SCALE GENOMIC DNA]</scope>
    <source>
        <strain evidence="4">LY-73</strain>
    </source>
</reference>
<feature type="region of interest" description="Disordered" evidence="1">
    <location>
        <begin position="39"/>
        <end position="79"/>
    </location>
</feature>
<dbReference type="eggNOG" id="ENOG50331MW">
    <property type="taxonomic scope" value="Bacteria"/>
</dbReference>
<evidence type="ECO:0000259" key="2">
    <source>
        <dbReference type="Pfam" id="PF15983"/>
    </source>
</evidence>
<protein>
    <recommendedName>
        <fullName evidence="2">DUF4767 domain-containing protein</fullName>
    </recommendedName>
</protein>
<evidence type="ECO:0000256" key="1">
    <source>
        <dbReference type="SAM" id="MobiDB-lite"/>
    </source>
</evidence>
<dbReference type="AlphaFoldDB" id="U4TN85"/>
<proteinExistence type="predicted"/>
<accession>U4TN85</accession>
<organism evidence="3 4">
    <name type="scientific">Schleiferilactobacillus shenzhenensis LY-73</name>
    <dbReference type="NCBI Taxonomy" id="1231336"/>
    <lineage>
        <taxon>Bacteria</taxon>
        <taxon>Bacillati</taxon>
        <taxon>Bacillota</taxon>
        <taxon>Bacilli</taxon>
        <taxon>Lactobacillales</taxon>
        <taxon>Lactobacillaceae</taxon>
        <taxon>Schleiferilactobacillus</taxon>
    </lineage>
</organism>
<evidence type="ECO:0000313" key="3">
    <source>
        <dbReference type="EMBL" id="ERL65694.1"/>
    </source>
</evidence>
<dbReference type="OrthoDB" id="2149782at2"/>
<dbReference type="EMBL" id="KI271585">
    <property type="protein sequence ID" value="ERL65694.1"/>
    <property type="molecule type" value="Genomic_DNA"/>
</dbReference>